<reference evidence="4" key="1">
    <citation type="submission" date="2021-06" db="EMBL/GenBank/DDBJ databases">
        <authorList>
            <person name="Hodson N. C."/>
            <person name="Mongue J. A."/>
            <person name="Jaron S. K."/>
        </authorList>
    </citation>
    <scope>NUCLEOTIDE SEQUENCE</scope>
</reference>
<dbReference type="Proteomes" id="UP000708208">
    <property type="component" value="Unassembled WGS sequence"/>
</dbReference>
<evidence type="ECO:0008006" key="6">
    <source>
        <dbReference type="Google" id="ProtNLM"/>
    </source>
</evidence>
<evidence type="ECO:0000256" key="1">
    <source>
        <dbReference type="ARBA" id="ARBA00007381"/>
    </source>
</evidence>
<keyword evidence="3" id="KW-0067">ATP-binding</keyword>
<dbReference type="PANTHER" id="PTHR19375">
    <property type="entry name" value="HEAT SHOCK PROTEIN 70KDA"/>
    <property type="match status" value="1"/>
</dbReference>
<dbReference type="InterPro" id="IPR013126">
    <property type="entry name" value="Hsp_70_fam"/>
</dbReference>
<keyword evidence="2" id="KW-0547">Nucleotide-binding</keyword>
<sequence length="161" mass="18300">MVKILANPRFIPVQELHTHHEEVIQTCLEAVSKVKALSTKQKGRVRDHLAKLYEDFKKTNEKKLQTKAPAIGIDLGTTYCCVAYFNKDSGEVEVVPNELGENTTASYVQLNADNEIVVGNTAKDLAHLNPKGTIFDIKRMCGRHFEDEEIQKLKKYWPFQV</sequence>
<dbReference type="Pfam" id="PF00012">
    <property type="entry name" value="HSP70"/>
    <property type="match status" value="1"/>
</dbReference>
<dbReference type="PROSITE" id="PS00297">
    <property type="entry name" value="HSP70_1"/>
    <property type="match status" value="1"/>
</dbReference>
<gene>
    <name evidence="4" type="ORF">AFUS01_LOCUS39086</name>
</gene>
<comment type="similarity">
    <text evidence="1">Belongs to the heat shock protein 70 family.</text>
</comment>
<dbReference type="InterPro" id="IPR018181">
    <property type="entry name" value="Heat_shock_70_CS"/>
</dbReference>
<dbReference type="OrthoDB" id="2401965at2759"/>
<dbReference type="AlphaFoldDB" id="A0A8J2LC06"/>
<evidence type="ECO:0000313" key="5">
    <source>
        <dbReference type="Proteomes" id="UP000708208"/>
    </source>
</evidence>
<dbReference type="GO" id="GO:0005524">
    <property type="term" value="F:ATP binding"/>
    <property type="evidence" value="ECO:0007669"/>
    <property type="project" value="UniProtKB-KW"/>
</dbReference>
<proteinExistence type="inferred from homology"/>
<protein>
    <recommendedName>
        <fullName evidence="6">Heat shock protein 70</fullName>
    </recommendedName>
</protein>
<feature type="non-terminal residue" evidence="4">
    <location>
        <position position="161"/>
    </location>
</feature>
<accession>A0A8J2LC06</accession>
<organism evidence="4 5">
    <name type="scientific">Allacma fusca</name>
    <dbReference type="NCBI Taxonomy" id="39272"/>
    <lineage>
        <taxon>Eukaryota</taxon>
        <taxon>Metazoa</taxon>
        <taxon>Ecdysozoa</taxon>
        <taxon>Arthropoda</taxon>
        <taxon>Hexapoda</taxon>
        <taxon>Collembola</taxon>
        <taxon>Symphypleona</taxon>
        <taxon>Sminthuridae</taxon>
        <taxon>Allacma</taxon>
    </lineage>
</organism>
<evidence type="ECO:0000256" key="3">
    <source>
        <dbReference type="ARBA" id="ARBA00022840"/>
    </source>
</evidence>
<comment type="caution">
    <text evidence="4">The sequence shown here is derived from an EMBL/GenBank/DDBJ whole genome shotgun (WGS) entry which is preliminary data.</text>
</comment>
<dbReference type="GO" id="GO:0140662">
    <property type="term" value="F:ATP-dependent protein folding chaperone"/>
    <property type="evidence" value="ECO:0007669"/>
    <property type="project" value="InterPro"/>
</dbReference>
<name>A0A8J2LC06_9HEXA</name>
<evidence type="ECO:0000256" key="2">
    <source>
        <dbReference type="ARBA" id="ARBA00022741"/>
    </source>
</evidence>
<dbReference type="FunFam" id="3.30.420.40:FF:000028">
    <property type="entry name" value="heat shock 70 kDa protein-like"/>
    <property type="match status" value="1"/>
</dbReference>
<dbReference type="EMBL" id="CAJVCH010550552">
    <property type="protein sequence ID" value="CAG7829211.1"/>
    <property type="molecule type" value="Genomic_DNA"/>
</dbReference>
<keyword evidence="5" id="KW-1185">Reference proteome</keyword>
<evidence type="ECO:0000313" key="4">
    <source>
        <dbReference type="EMBL" id="CAG7829211.1"/>
    </source>
</evidence>